<dbReference type="SUPFAM" id="SSF48726">
    <property type="entry name" value="Immunoglobulin"/>
    <property type="match status" value="3"/>
</dbReference>
<evidence type="ECO:0000256" key="3">
    <source>
        <dbReference type="ARBA" id="ARBA00022737"/>
    </source>
</evidence>
<dbReference type="InterPro" id="IPR036116">
    <property type="entry name" value="FN3_sf"/>
</dbReference>
<dbReference type="SMART" id="SM00408">
    <property type="entry name" value="IGc2"/>
    <property type="match status" value="3"/>
</dbReference>
<dbReference type="InterPro" id="IPR006026">
    <property type="entry name" value="Peptidase_Metallo"/>
</dbReference>
<dbReference type="PRINTS" id="PR00138">
    <property type="entry name" value="MATRIXIN"/>
</dbReference>
<dbReference type="PANTHER" id="PTHR45982">
    <property type="entry name" value="REGULATOR OF CHROMOSOME CONDENSATION"/>
    <property type="match status" value="1"/>
</dbReference>
<dbReference type="InterPro" id="IPR013098">
    <property type="entry name" value="Ig_I-set"/>
</dbReference>
<keyword evidence="5" id="KW-0862">Zinc</keyword>
<accession>A0ABZ1CFE7</accession>
<dbReference type="EMBL" id="CP139781">
    <property type="protein sequence ID" value="WRQ90022.1"/>
    <property type="molecule type" value="Genomic_DNA"/>
</dbReference>
<dbReference type="InterPro" id="IPR003599">
    <property type="entry name" value="Ig_sub"/>
</dbReference>
<evidence type="ECO:0000313" key="8">
    <source>
        <dbReference type="EMBL" id="WRQ90022.1"/>
    </source>
</evidence>
<feature type="region of interest" description="Disordered" evidence="6">
    <location>
        <begin position="1796"/>
        <end position="1829"/>
    </location>
</feature>
<dbReference type="PROSITE" id="PS50835">
    <property type="entry name" value="IG_LIKE"/>
    <property type="match status" value="2"/>
</dbReference>
<keyword evidence="3" id="KW-0677">Repeat</keyword>
<evidence type="ECO:0000256" key="4">
    <source>
        <dbReference type="ARBA" id="ARBA00022801"/>
    </source>
</evidence>
<evidence type="ECO:0000256" key="2">
    <source>
        <dbReference type="ARBA" id="ARBA00022723"/>
    </source>
</evidence>
<feature type="domain" description="Ig-like" evidence="7">
    <location>
        <begin position="1552"/>
        <end position="1632"/>
    </location>
</feature>
<dbReference type="PROSITE" id="PS00018">
    <property type="entry name" value="EF_HAND_1"/>
    <property type="match status" value="1"/>
</dbReference>
<dbReference type="PROSITE" id="PS50012">
    <property type="entry name" value="RCC1_3"/>
    <property type="match status" value="2"/>
</dbReference>
<dbReference type="InterPro" id="IPR021190">
    <property type="entry name" value="Pept_M10A"/>
</dbReference>
<keyword evidence="4 8" id="KW-0378">Hydrolase</keyword>
<dbReference type="InterPro" id="IPR018247">
    <property type="entry name" value="EF_Hand_1_Ca_BS"/>
</dbReference>
<evidence type="ECO:0000256" key="5">
    <source>
        <dbReference type="ARBA" id="ARBA00022833"/>
    </source>
</evidence>
<feature type="domain" description="Ig-like" evidence="7">
    <location>
        <begin position="934"/>
        <end position="1027"/>
    </location>
</feature>
<dbReference type="Pfam" id="PF13540">
    <property type="entry name" value="RCC1_2"/>
    <property type="match status" value="1"/>
</dbReference>
<dbReference type="InterPro" id="IPR051553">
    <property type="entry name" value="Ran_GTPase-activating"/>
</dbReference>
<dbReference type="Pfam" id="PF00413">
    <property type="entry name" value="Peptidase_M10"/>
    <property type="match status" value="1"/>
</dbReference>
<dbReference type="InterPro" id="IPR003598">
    <property type="entry name" value="Ig_sub2"/>
</dbReference>
<evidence type="ECO:0000259" key="7">
    <source>
        <dbReference type="PROSITE" id="PS50835"/>
    </source>
</evidence>
<dbReference type="GO" id="GO:0008237">
    <property type="term" value="F:metallopeptidase activity"/>
    <property type="evidence" value="ECO:0007669"/>
    <property type="project" value="UniProtKB-KW"/>
</dbReference>
<dbReference type="InterPro" id="IPR000408">
    <property type="entry name" value="Reg_chr_condens"/>
</dbReference>
<dbReference type="SUPFAM" id="SSF55486">
    <property type="entry name" value="Metalloproteases ('zincins'), catalytic domain"/>
    <property type="match status" value="1"/>
</dbReference>
<dbReference type="Gene3D" id="3.40.390.10">
    <property type="entry name" value="Collagenase (Catalytic Domain)"/>
    <property type="match status" value="1"/>
</dbReference>
<reference evidence="8 9" key="2">
    <citation type="submission" date="2023-12" db="EMBL/GenBank/DDBJ databases">
        <title>Description of an unclassified Opitutus bacterium of Verrucomicrobiota.</title>
        <authorList>
            <person name="Zhang D.-F."/>
        </authorList>
    </citation>
    <scope>NUCLEOTIDE SEQUENCE [LARGE SCALE GENOMIC DNA]</scope>
    <source>
        <strain evidence="8 9">WL0086</strain>
    </source>
</reference>
<dbReference type="InterPro" id="IPR036179">
    <property type="entry name" value="Ig-like_dom_sf"/>
</dbReference>
<keyword evidence="2" id="KW-0479">Metal-binding</keyword>
<organism evidence="8 9">
    <name type="scientific">Actomonas aquatica</name>
    <dbReference type="NCBI Taxonomy" id="2866162"/>
    <lineage>
        <taxon>Bacteria</taxon>
        <taxon>Pseudomonadati</taxon>
        <taxon>Verrucomicrobiota</taxon>
        <taxon>Opitutia</taxon>
        <taxon>Opitutales</taxon>
        <taxon>Opitutaceae</taxon>
        <taxon>Actomonas</taxon>
    </lineage>
</organism>
<dbReference type="InterPro" id="IPR013783">
    <property type="entry name" value="Ig-like_fold"/>
</dbReference>
<sequence>MRKRALPRLAAFLFLIGAVATLWGYHIDAVDDDGVYRAAWRPGTIHMQVMMPTSPVFSDGATPSAVITESMEIWNGYLGQVQFSAEVVSPGPQVYDNNTNEIIQSDTISGSEFGPYTLAVTISRDEGDDRVESDLIFNTAWTWDSYRGPLQEGREDMRRVALHELGHTLGLLHPDQAQPPQSVTALMNSVVSDLDGLQPDDIAGAQWLYGAPGFSAANDDFAQAEALDHSELTGFSVDGTNIGASLEAGEPLHAGVTGGKSVWWTWVAPVDGSVLINTQGSNFDTILAVYTGGSVNQLQWVASSEDVVAGEIRTSELILEVSAGETYAIAVDGFDGVEGRIRLNFGEVIRAGIPRILSQPRNAHIYYLDDATFTAEVAGQAPLHLQWMMRNRAGWSDLVESEQYVGTQTASLTLTGEAATDPFPRYRLRVSNELDTIYSQDVSVQMIASVPQISDLPSVIDLLEGDTLEITATITGETRLTYQWHRLSGPIPGADLPTLRIENVTVGDNGLYRLGVTGGLGTKYSDWVNVRVLPAVTTGVVRVAAGVEHSLHLRSSGWVMGAGINVSHSLGAAQGMNGAVIDPVPLWEDVAQIVARRGISLILFSSGELVDTRESNAPYLRTISADVAVADTHASYLYYIERDGRLYSHSLSYGAQEVSSGLQDLAIADELYVIDANRTLWRQGDWFSRSVRVSTDVIAVSRMSNKAVFVRGDGTAGYVRTVGSGSSVSVSLGSVALQNVVAVDGGSFHALFLTADGELWAEGENQYGQLGDGTTEFRSQPVKVADGVWTISAGDEISVFAKTDGSVWAMGRGLAAPFGNGERADSLVPVLVSEGPITLPTAPSDFVASKGEHEAWVRLAWGGCVGATYYQIWRSESDDVATAELVVDRVSGMMTFDSSAVGTEEYYYWVRGVNQAGGGPFSVVDVGFTEVQLPSFVVHPADVETEAGGQVWLSAEASAVPAPTLQWQVKQAAQTAWSDIVDGERFAGAQTAELAIFEPGAEWDDAQFRCVATNVAGVTESLAATVQIEPLRAVIDAASGSRVAFYVTADGAAWARGDNANGQLGDGTQARRALPVKVMDDVVDVEVSGSEALFLRADGTLWMRSRDPEDLALGGPTATALLPFRIAEGVVRMEIGASFVLYQDEAGQLWIVGNDVFAAGADAVTLAEPRVVAERVIDFAASQYHGAYVTPDGNLWVGGSQQFGRLGNEVLSDDYSDGPILLASAVQNVALSREQVFFVKANGELWGAGAPLPFFSSGDAGGLSTKPSKIVAEVDHVSVGKAHLLYRNRAGDIGGYGSGNFGLLGPGRSGFTPPTVLGIQATRFMAGDFRSLLIDDTGRLWGMGWNTHNILSFGGEEQYPLPVHIAGGEPAELTVAPQPQASVDESTDAVRLSWRPTVGDVSYAVWRSLDENFESATLLHADWRGRVFYDTSAVGGVAYHYWVTAAKLDGSTRRSAPIVGNRLSQFALEASFSRDVVAATGDVVTLRLEADVAWSITSDSPWLGFSIEAGVSSAEVAVTIDYNDTDSVRVANVTINDQTLTLTQDANQTQGPEFVRQPESVIVEAGADVAFKSAILGLPRPALQWYKDGVAVTGEVMPTLALTEVSEADEGVYTLVAINDLGSATSLAAELTLFDSSGSVDAQHRAEGASPLAGEGQEIANTVTFPSGLSRLRWTVLLPDGWTLGGRRGDESAVVKPEVGATALAEWEWTLPPDESIAFFYTLIAPEAEPYQTDLVAYIETLSAGNPGAVLASPDPLVLSIRRRFHSADSDSNWRLSLSELLRVIELYNTRSGTTRTGRYHLNPDSEDGFGPDTSAGQALDRHHSADTDQNGMLSLSELLRVIELYNTRSGTARTGAYRSADGSEDGYEPAP</sequence>
<gene>
    <name evidence="8" type="ORF">K1X11_011440</name>
</gene>
<dbReference type="Proteomes" id="UP000738431">
    <property type="component" value="Chromosome"/>
</dbReference>
<dbReference type="Pfam" id="PF13004">
    <property type="entry name" value="BACON"/>
    <property type="match status" value="1"/>
</dbReference>
<evidence type="ECO:0000256" key="6">
    <source>
        <dbReference type="SAM" id="MobiDB-lite"/>
    </source>
</evidence>
<dbReference type="Gene3D" id="2.130.10.30">
    <property type="entry name" value="Regulator of chromosome condensation 1/beta-lactamase-inhibitor protein II"/>
    <property type="match status" value="3"/>
</dbReference>
<dbReference type="Pfam" id="PF07679">
    <property type="entry name" value="I-set"/>
    <property type="match status" value="1"/>
</dbReference>
<protein>
    <submittedName>
        <fullName evidence="8">Matrixin family metalloprotease</fullName>
        <ecNumber evidence="8">3.4.24.-</ecNumber>
    </submittedName>
</protein>
<dbReference type="InterPro" id="IPR024079">
    <property type="entry name" value="MetalloPept_cat_dom_sf"/>
</dbReference>
<dbReference type="SUPFAM" id="SSF49265">
    <property type="entry name" value="Fibronectin type III"/>
    <property type="match status" value="1"/>
</dbReference>
<dbReference type="EC" id="3.4.24.-" evidence="8"/>
<dbReference type="CDD" id="cd14948">
    <property type="entry name" value="BACON"/>
    <property type="match status" value="1"/>
</dbReference>
<dbReference type="Gene3D" id="2.60.40.10">
    <property type="entry name" value="Immunoglobulins"/>
    <property type="match status" value="5"/>
</dbReference>
<dbReference type="PANTHER" id="PTHR45982:SF1">
    <property type="entry name" value="REGULATOR OF CHROMOSOME CONDENSATION"/>
    <property type="match status" value="1"/>
</dbReference>
<keyword evidence="9" id="KW-1185">Reference proteome</keyword>
<dbReference type="InterPro" id="IPR024361">
    <property type="entry name" value="BACON"/>
</dbReference>
<dbReference type="InterPro" id="IPR001818">
    <property type="entry name" value="Pept_M10_metallopeptidase"/>
</dbReference>
<dbReference type="SUPFAM" id="SSF50985">
    <property type="entry name" value="RCC1/BLIP-II"/>
    <property type="match status" value="3"/>
</dbReference>
<dbReference type="SMART" id="SM00235">
    <property type="entry name" value="ZnMc"/>
    <property type="match status" value="1"/>
</dbReference>
<dbReference type="InterPro" id="IPR007110">
    <property type="entry name" value="Ig-like_dom"/>
</dbReference>
<keyword evidence="1" id="KW-0645">Protease</keyword>
<reference evidence="8 9" key="1">
    <citation type="submission" date="2021-08" db="EMBL/GenBank/DDBJ databases">
        <authorList>
            <person name="Zhang D."/>
            <person name="Zhang A."/>
            <person name="Wang L."/>
        </authorList>
    </citation>
    <scope>NUCLEOTIDE SEQUENCE [LARGE SCALE GENOMIC DNA]</scope>
    <source>
        <strain evidence="8 9">WL0086</strain>
    </source>
</reference>
<dbReference type="InterPro" id="IPR009091">
    <property type="entry name" value="RCC1/BLIP-II"/>
</dbReference>
<dbReference type="SMART" id="SM00409">
    <property type="entry name" value="IG"/>
    <property type="match status" value="3"/>
</dbReference>
<proteinExistence type="predicted"/>
<keyword evidence="8" id="KW-0482">Metalloprotease</keyword>
<evidence type="ECO:0000313" key="9">
    <source>
        <dbReference type="Proteomes" id="UP000738431"/>
    </source>
</evidence>
<dbReference type="RefSeq" id="WP_221032054.1">
    <property type="nucleotide sequence ID" value="NZ_CP139781.1"/>
</dbReference>
<name>A0ABZ1CFE7_9BACT</name>
<evidence type="ECO:0000256" key="1">
    <source>
        <dbReference type="ARBA" id="ARBA00022670"/>
    </source>
</evidence>